<evidence type="ECO:0000256" key="4">
    <source>
        <dbReference type="ARBA" id="ARBA00022842"/>
    </source>
</evidence>
<dbReference type="SUPFAM" id="SSF56784">
    <property type="entry name" value="HAD-like"/>
    <property type="match status" value="1"/>
</dbReference>
<reference evidence="5" key="1">
    <citation type="journal article" date="2021" name="PeerJ">
        <title>Extensive microbial diversity within the chicken gut microbiome revealed by metagenomics and culture.</title>
        <authorList>
            <person name="Gilroy R."/>
            <person name="Ravi A."/>
            <person name="Getino M."/>
            <person name="Pursley I."/>
            <person name="Horton D.L."/>
            <person name="Alikhan N.F."/>
            <person name="Baker D."/>
            <person name="Gharbi K."/>
            <person name="Hall N."/>
            <person name="Watson M."/>
            <person name="Adriaenssens E.M."/>
            <person name="Foster-Nyarko E."/>
            <person name="Jarju S."/>
            <person name="Secka A."/>
            <person name="Antonio M."/>
            <person name="Oren A."/>
            <person name="Chaudhuri R.R."/>
            <person name="La Ragione R."/>
            <person name="Hildebrand F."/>
            <person name="Pallen M.J."/>
        </authorList>
    </citation>
    <scope>NUCLEOTIDE SEQUENCE</scope>
    <source>
        <strain evidence="5">ChiGjej1B1-13045</strain>
    </source>
</reference>
<evidence type="ECO:0000256" key="2">
    <source>
        <dbReference type="ARBA" id="ARBA00022723"/>
    </source>
</evidence>
<dbReference type="GO" id="GO:0016791">
    <property type="term" value="F:phosphatase activity"/>
    <property type="evidence" value="ECO:0007669"/>
    <property type="project" value="TreeGrafter"/>
</dbReference>
<keyword evidence="2" id="KW-0479">Metal-binding</keyword>
<dbReference type="Pfam" id="PF00702">
    <property type="entry name" value="Hydrolase"/>
    <property type="match status" value="1"/>
</dbReference>
<keyword evidence="3 5" id="KW-0378">Hydrolase</keyword>
<dbReference type="InterPro" id="IPR036412">
    <property type="entry name" value="HAD-like_sf"/>
</dbReference>
<sequence>MYETCVFDLYGTLVDIRTNEEKIELWEKLSQFYSYYTAFYSPKELKGAYKRLTSTLSAGREGVRRDAHEAFPEIKIEEVFRALFEEKGVEADEPLVRHAGQFFRILSTEKLKVYDGTEEMLSALRAVGKKIYLLSNAQKIFTEYEMNALHITPFFDGILLSSEHGCKKPDRCFFQSLINMYRIRPESAVMIGNDGICDIQGAKAAGLAALYVRTDISPNEELPDADHVLEHMDMTRITEILTAD</sequence>
<accession>A0A9D2DB85</accession>
<comment type="caution">
    <text evidence="5">The sequence shown here is derived from an EMBL/GenBank/DDBJ whole genome shotgun (WGS) entry which is preliminary data.</text>
</comment>
<dbReference type="SFLD" id="SFLDG01129">
    <property type="entry name" value="C1.5:_HAD__Beta-PGM__Phosphata"/>
    <property type="match status" value="1"/>
</dbReference>
<dbReference type="AlphaFoldDB" id="A0A9D2DB85"/>
<dbReference type="GO" id="GO:0046872">
    <property type="term" value="F:metal ion binding"/>
    <property type="evidence" value="ECO:0007669"/>
    <property type="project" value="UniProtKB-KW"/>
</dbReference>
<keyword evidence="4" id="KW-0460">Magnesium</keyword>
<dbReference type="Gene3D" id="1.10.150.240">
    <property type="entry name" value="Putative phosphatase, domain 2"/>
    <property type="match status" value="1"/>
</dbReference>
<dbReference type="InterPro" id="IPR023198">
    <property type="entry name" value="PGP-like_dom2"/>
</dbReference>
<evidence type="ECO:0000313" key="5">
    <source>
        <dbReference type="EMBL" id="HIZ13707.1"/>
    </source>
</evidence>
<evidence type="ECO:0000256" key="1">
    <source>
        <dbReference type="ARBA" id="ARBA00001946"/>
    </source>
</evidence>
<dbReference type="PANTHER" id="PTHR46470">
    <property type="entry name" value="N-ACYLNEURAMINATE-9-PHOSPHATASE"/>
    <property type="match status" value="1"/>
</dbReference>
<dbReference type="InterPro" id="IPR051400">
    <property type="entry name" value="HAD-like_hydrolase"/>
</dbReference>
<dbReference type="PANTHER" id="PTHR46470:SF2">
    <property type="entry name" value="GLYCERALDEHYDE 3-PHOSPHATE PHOSPHATASE"/>
    <property type="match status" value="1"/>
</dbReference>
<dbReference type="Gene3D" id="3.40.50.1000">
    <property type="entry name" value="HAD superfamily/HAD-like"/>
    <property type="match status" value="1"/>
</dbReference>
<reference evidence="5" key="2">
    <citation type="submission" date="2021-04" db="EMBL/GenBank/DDBJ databases">
        <authorList>
            <person name="Gilroy R."/>
        </authorList>
    </citation>
    <scope>NUCLEOTIDE SEQUENCE</scope>
    <source>
        <strain evidence="5">ChiGjej1B1-13045</strain>
    </source>
</reference>
<evidence type="ECO:0000256" key="3">
    <source>
        <dbReference type="ARBA" id="ARBA00022801"/>
    </source>
</evidence>
<comment type="cofactor">
    <cofactor evidence="1">
        <name>Mg(2+)</name>
        <dbReference type="ChEBI" id="CHEBI:18420"/>
    </cofactor>
</comment>
<dbReference type="EMBL" id="DXCD01000189">
    <property type="protein sequence ID" value="HIZ13707.1"/>
    <property type="molecule type" value="Genomic_DNA"/>
</dbReference>
<dbReference type="SFLD" id="SFLDS00003">
    <property type="entry name" value="Haloacid_Dehalogenase"/>
    <property type="match status" value="1"/>
</dbReference>
<protein>
    <submittedName>
        <fullName evidence="5">HAD family hydrolase</fullName>
    </submittedName>
</protein>
<evidence type="ECO:0000313" key="6">
    <source>
        <dbReference type="Proteomes" id="UP000824017"/>
    </source>
</evidence>
<dbReference type="PRINTS" id="PR00413">
    <property type="entry name" value="HADHALOGNASE"/>
</dbReference>
<dbReference type="InterPro" id="IPR006439">
    <property type="entry name" value="HAD-SF_hydro_IA"/>
</dbReference>
<organism evidence="5 6">
    <name type="scientific">Candidatus Mediterraneibacter stercorigallinarum</name>
    <dbReference type="NCBI Taxonomy" id="2838686"/>
    <lineage>
        <taxon>Bacteria</taxon>
        <taxon>Bacillati</taxon>
        <taxon>Bacillota</taxon>
        <taxon>Clostridia</taxon>
        <taxon>Lachnospirales</taxon>
        <taxon>Lachnospiraceae</taxon>
        <taxon>Mediterraneibacter</taxon>
    </lineage>
</organism>
<proteinExistence type="predicted"/>
<dbReference type="GO" id="GO:0044281">
    <property type="term" value="P:small molecule metabolic process"/>
    <property type="evidence" value="ECO:0007669"/>
    <property type="project" value="UniProtKB-ARBA"/>
</dbReference>
<gene>
    <name evidence="5" type="ORF">H9817_07265</name>
</gene>
<dbReference type="InterPro" id="IPR023214">
    <property type="entry name" value="HAD_sf"/>
</dbReference>
<name>A0A9D2DB85_9FIRM</name>
<dbReference type="NCBIfam" id="TIGR01549">
    <property type="entry name" value="HAD-SF-IA-v1"/>
    <property type="match status" value="1"/>
</dbReference>
<dbReference type="Proteomes" id="UP000824017">
    <property type="component" value="Unassembled WGS sequence"/>
</dbReference>